<organism evidence="1 2">
    <name type="scientific">Clostridium cibarium</name>
    <dbReference type="NCBI Taxonomy" id="2762247"/>
    <lineage>
        <taxon>Bacteria</taxon>
        <taxon>Bacillati</taxon>
        <taxon>Bacillota</taxon>
        <taxon>Clostridia</taxon>
        <taxon>Eubacteriales</taxon>
        <taxon>Clostridiaceae</taxon>
        <taxon>Clostridium</taxon>
    </lineage>
</organism>
<protein>
    <submittedName>
        <fullName evidence="1">Uncharacterized protein</fullName>
    </submittedName>
</protein>
<comment type="caution">
    <text evidence="1">The sequence shown here is derived from an EMBL/GenBank/DDBJ whole genome shotgun (WGS) entry which is preliminary data.</text>
</comment>
<reference evidence="1 2" key="1">
    <citation type="submission" date="2020-08" db="EMBL/GenBank/DDBJ databases">
        <title>A Genomic Blueprint of the Chicken Gut Microbiome.</title>
        <authorList>
            <person name="Gilroy R."/>
            <person name="Ravi A."/>
            <person name="Getino M."/>
            <person name="Pursley I."/>
            <person name="Horton D.L."/>
            <person name="Alikhan N.-F."/>
            <person name="Baker D."/>
            <person name="Gharbi K."/>
            <person name="Hall N."/>
            <person name="Watson M."/>
            <person name="Adriaenssens E.M."/>
            <person name="Foster-Nyarko E."/>
            <person name="Jarju S."/>
            <person name="Secka A."/>
            <person name="Antonio M."/>
            <person name="Oren A."/>
            <person name="Chaudhuri R."/>
            <person name="La Ragione R.M."/>
            <person name="Hildebrand F."/>
            <person name="Pallen M.J."/>
        </authorList>
    </citation>
    <scope>NUCLEOTIDE SEQUENCE [LARGE SCALE GENOMIC DNA]</scope>
    <source>
        <strain evidence="1 2">Sa3CVN1</strain>
    </source>
</reference>
<sequence length="223" mass="24842">MNEILSQMPGVTSDELQNSIKDSAKLLGKSEEEISEQIIRELKNQKELGEEEQKSIQQRKIDSKLNKSLENQISRESYTLGPAKYNGDVFYEPASTFSIEYGHVGIYWTADTIVESLPSTGVRSISRNSKSVESGSKIFTFSGVSADVKNVASNWAYGRIGDPYSYNFATNRLTDCYGAKNCSKLVWAAYKETAGLDIDKDGGLGVYPKDILYDSRASIYTEY</sequence>
<dbReference type="SUPFAM" id="SSF54001">
    <property type="entry name" value="Cysteine proteinases"/>
    <property type="match status" value="1"/>
</dbReference>
<accession>A0ABR8PV50</accession>
<keyword evidence="2" id="KW-1185">Reference proteome</keyword>
<dbReference type="InterPro" id="IPR038765">
    <property type="entry name" value="Papain-like_cys_pep_sf"/>
</dbReference>
<evidence type="ECO:0000313" key="2">
    <source>
        <dbReference type="Proteomes" id="UP000627781"/>
    </source>
</evidence>
<dbReference type="Gene3D" id="3.90.1720.10">
    <property type="entry name" value="endopeptidase domain like (from Nostoc punctiforme)"/>
    <property type="match status" value="1"/>
</dbReference>
<proteinExistence type="predicted"/>
<dbReference type="Proteomes" id="UP000627781">
    <property type="component" value="Unassembled WGS sequence"/>
</dbReference>
<dbReference type="Pfam" id="PF05708">
    <property type="entry name" value="Peptidase_C92"/>
    <property type="match status" value="1"/>
</dbReference>
<name>A0ABR8PV50_9CLOT</name>
<dbReference type="EMBL" id="JACSRA010000018">
    <property type="protein sequence ID" value="MBD7912046.1"/>
    <property type="molecule type" value="Genomic_DNA"/>
</dbReference>
<gene>
    <name evidence="1" type="ORF">H9661_11820</name>
</gene>
<dbReference type="InterPro" id="IPR024453">
    <property type="entry name" value="Peptidase_C92"/>
</dbReference>
<evidence type="ECO:0000313" key="1">
    <source>
        <dbReference type="EMBL" id="MBD7912046.1"/>
    </source>
</evidence>